<comment type="caution">
    <text evidence="1">The sequence shown here is derived from an EMBL/GenBank/DDBJ whole genome shotgun (WGS) entry which is preliminary data.</text>
</comment>
<name>A0A2M6XCA6_9BACT</name>
<organism evidence="1 2">
    <name type="scientific">Candidatus Shapirobacteria bacterium CG08_land_8_20_14_0_20_39_18</name>
    <dbReference type="NCBI Taxonomy" id="1974883"/>
    <lineage>
        <taxon>Bacteria</taxon>
        <taxon>Candidatus Shapironibacteriota</taxon>
    </lineage>
</organism>
<accession>A0A2M6XCA6</accession>
<dbReference type="EMBL" id="PEYO01000018">
    <property type="protein sequence ID" value="PIU03302.1"/>
    <property type="molecule type" value="Genomic_DNA"/>
</dbReference>
<reference evidence="2" key="1">
    <citation type="submission" date="2017-09" db="EMBL/GenBank/DDBJ databases">
        <title>Depth-based differentiation of microbial function through sediment-hosted aquifers and enrichment of novel symbionts in the deep terrestrial subsurface.</title>
        <authorList>
            <person name="Probst A.J."/>
            <person name="Ladd B."/>
            <person name="Jarett J.K."/>
            <person name="Geller-Mcgrath D.E."/>
            <person name="Sieber C.M.K."/>
            <person name="Emerson J.B."/>
            <person name="Anantharaman K."/>
            <person name="Thomas B.C."/>
            <person name="Malmstrom R."/>
            <person name="Stieglmeier M."/>
            <person name="Klingl A."/>
            <person name="Woyke T."/>
            <person name="Ryan C.M."/>
            <person name="Banfield J.F."/>
        </authorList>
    </citation>
    <scope>NUCLEOTIDE SEQUENCE [LARGE SCALE GENOMIC DNA]</scope>
</reference>
<dbReference type="Proteomes" id="UP000228996">
    <property type="component" value="Unassembled WGS sequence"/>
</dbReference>
<gene>
    <name evidence="1" type="ORF">COT44_03695</name>
</gene>
<proteinExistence type="predicted"/>
<evidence type="ECO:0000313" key="2">
    <source>
        <dbReference type="Proteomes" id="UP000228996"/>
    </source>
</evidence>
<evidence type="ECO:0000313" key="1">
    <source>
        <dbReference type="EMBL" id="PIU03302.1"/>
    </source>
</evidence>
<sequence>MSNYTKEHQVTLEVDFLYHTRGQKANSKSEARNQNCHSEPKTKNLACLAACLAAKRARRAKRKTLLDPSTFAFAQCQDDFVSIFEFSLLC</sequence>
<protein>
    <submittedName>
        <fullName evidence="1">Uncharacterized protein</fullName>
    </submittedName>
</protein>
<dbReference type="AlphaFoldDB" id="A0A2M6XCA6"/>